<organism evidence="1 2">
    <name type="scientific">Apiospora kogelbergensis</name>
    <dbReference type="NCBI Taxonomy" id="1337665"/>
    <lineage>
        <taxon>Eukaryota</taxon>
        <taxon>Fungi</taxon>
        <taxon>Dikarya</taxon>
        <taxon>Ascomycota</taxon>
        <taxon>Pezizomycotina</taxon>
        <taxon>Sordariomycetes</taxon>
        <taxon>Xylariomycetidae</taxon>
        <taxon>Amphisphaeriales</taxon>
        <taxon>Apiosporaceae</taxon>
        <taxon>Apiospora</taxon>
    </lineage>
</organism>
<dbReference type="EMBL" id="JAQQWP010000008">
    <property type="protein sequence ID" value="KAK8106136.1"/>
    <property type="molecule type" value="Genomic_DNA"/>
</dbReference>
<reference evidence="1 2" key="1">
    <citation type="submission" date="2023-01" db="EMBL/GenBank/DDBJ databases">
        <title>Analysis of 21 Apiospora genomes using comparative genomics revels a genus with tremendous synthesis potential of carbohydrate active enzymes and secondary metabolites.</title>
        <authorList>
            <person name="Sorensen T."/>
        </authorList>
    </citation>
    <scope>NUCLEOTIDE SEQUENCE [LARGE SCALE GENOMIC DNA]</scope>
    <source>
        <strain evidence="1 2">CBS 117206</strain>
    </source>
</reference>
<proteinExistence type="predicted"/>
<evidence type="ECO:0008006" key="3">
    <source>
        <dbReference type="Google" id="ProtNLM"/>
    </source>
</evidence>
<name>A0AAW0QLP9_9PEZI</name>
<evidence type="ECO:0000313" key="2">
    <source>
        <dbReference type="Proteomes" id="UP001392437"/>
    </source>
</evidence>
<protein>
    <recommendedName>
        <fullName evidence="3">Lipocalin-like domain-containing protein</fullName>
    </recommendedName>
</protein>
<keyword evidence="2" id="KW-1185">Reference proteome</keyword>
<dbReference type="Proteomes" id="UP001392437">
    <property type="component" value="Unassembled WGS sequence"/>
</dbReference>
<sequence length="59" mass="6939">MTVVGQWYPVNGGFAPMTWPATTAKVRFNDNSCMHVVHSIRSGRRIERLRYTVRRNWKC</sequence>
<comment type="caution">
    <text evidence="1">The sequence shown here is derived from an EMBL/GenBank/DDBJ whole genome shotgun (WGS) entry which is preliminary data.</text>
</comment>
<accession>A0AAW0QLP9</accession>
<dbReference type="AlphaFoldDB" id="A0AAW0QLP9"/>
<gene>
    <name evidence="1" type="ORF">PG999_009495</name>
</gene>
<evidence type="ECO:0000313" key="1">
    <source>
        <dbReference type="EMBL" id="KAK8106136.1"/>
    </source>
</evidence>